<dbReference type="Proteomes" id="UP000093366">
    <property type="component" value="Unassembled WGS sequence"/>
</dbReference>
<protein>
    <recommendedName>
        <fullName evidence="5">Carrier domain-containing protein</fullName>
    </recommendedName>
</protein>
<evidence type="ECO:0000259" key="5">
    <source>
        <dbReference type="PROSITE" id="PS50075"/>
    </source>
</evidence>
<dbReference type="FunFam" id="1.10.1200.10:FF:000005">
    <property type="entry name" value="Nonribosomal peptide synthetase 1"/>
    <property type="match status" value="1"/>
</dbReference>
<dbReference type="GO" id="GO:0044550">
    <property type="term" value="P:secondary metabolite biosynthetic process"/>
    <property type="evidence" value="ECO:0007669"/>
    <property type="project" value="UniProtKB-ARBA"/>
</dbReference>
<dbReference type="InterPro" id="IPR025110">
    <property type="entry name" value="AMP-bd_C"/>
</dbReference>
<dbReference type="GO" id="GO:0003824">
    <property type="term" value="F:catalytic activity"/>
    <property type="evidence" value="ECO:0007669"/>
    <property type="project" value="InterPro"/>
</dbReference>
<dbReference type="Pfam" id="PF00550">
    <property type="entry name" value="PP-binding"/>
    <property type="match status" value="2"/>
</dbReference>
<dbReference type="InterPro" id="IPR009081">
    <property type="entry name" value="PP-bd_ACP"/>
</dbReference>
<keyword evidence="4" id="KW-0597">Phosphoprotein</keyword>
<evidence type="ECO:0000256" key="3">
    <source>
        <dbReference type="ARBA" id="ARBA00022450"/>
    </source>
</evidence>
<comment type="caution">
    <text evidence="6">The sequence shown here is derived from an EMBL/GenBank/DDBJ whole genome shotgun (WGS) entry which is preliminary data.</text>
</comment>
<sequence>MDLRLADLLNQLDEQSICIWVEEGGLAISADSDLGGSAILKKLKQYKQLAMDYLQSNEIYSEKAFQQLRNTNLRCLSFGQASLLFIERFEKGSDLYHMPHLMKLKADTDLALLERAFADTVSYHDILNSVYRTDANGLDYQTTEECFNGIATKVLSSNERFKESLKGDIAKPFDLANESSLRVVNYQLPEHSYLLIVWHHICFDGWSFNLFMQTLSNAYDSLKAGEETNLAKQDISYTDYAVWQRGHLQGDTKENLLTFWKQQLDGFSQLNLPTDFSRPDTKNYEGQNLRFYIGPELSEQLRALAKQHETTLFTLLLSAYYVSISTLANQKDIVVGSAFDNRSHPQTQSIVGLFSNLLPLRAKIDSSMSIKQLITQVHNTLIDAKLHQDLPFSQLISELELGHDPANTPIFNTTFALEHRNSNPKSNSFTVADFEPEMLYESYCKSKFDLSLTCYDGATDIELLANYATSLFEAKSISRLVEMYKRVLTLFVDDTDMFLSELDCVTESERSLLLTKFAGNTSPLKIEERTINQVFDQVVAAHPDKKALTFNDHSLTYNQLNDRVNQLAKVIASSLAKSDAEQMFVGLYLHRNINTVVSILAVLKAGAAYVPISLDDPEMRIRGIVEDIKPQLIITNSASKEVIQQCIASLEVAVEVHSVDDIESHADIDAPLEMPKVSADDLAYVIFTSGTTGKPKGVMVQHKSVTSLISSDIHFDKSVLKNYASFTTYSFDPFGVDLFHTIANSACLHLYDIKTMAGQDQFIQSLNNNEIDSCILTTSLFHQWAEAGLLQQTKLKNIMIGGEKANPNWVQKVRTDMPQVRIINAYGPTESTIITTISDCKTPSDALHIGKPIDGRQTYILDADRKLCPLGTVGELYIGGNGLATGYINNQQLTEERFIDNPFASSVKGQAGSPKLYKTGDLVRYLPDGNIAFIGRVDEQIKLRGFRIELGEISSSLIQHPEVDDAVAIAHKDGDNTNQLFAYYTTKSSVLSSEELQQFARSMLPKYMLPNALIKVDSFSLNANGKLDKSTLPIPSHFSESTFSPAQGEREATLASIWQSLLGLERVGRDQSFFELGGHSIKAMQLQEKIRLFFDVDVSLQVIFQAPTIAELARLIEEKSNQHCKPISKVARDGKLPLSMAQQRMWFLHHIETHHSSTYNVPLLTRLSGELNQKALCKALSTLLARHEVLRSRFIEESDGPTLTIVPPSDIALPITVFESEEALIEDCCKEASKKFDLANESLVRMRLASLSPEENYLQLTFHHIVTDGWSISVFLNELGCVYNDLVNQREAKLDALPYQYIDFAAYQNVEINDAFLSTQLNYWKQKLANVQPVLNMPTDKVRPPIKTYNGTIKRFQLSSKLLKQLKELSKEEDVTLYMTLFAAYNVLLQRYCQQDDISIGSAAANRDKLGTQNLVGLFVNTLVLRSDVSSEKAFTTLLKEVKETVVSAYQHQYIPLELLIHELGLERNLSYDPLFQTMFNFHTLPDIEYEWHDLSLELHDLETGTAKFDLNMSLAENQDGIGGSLEYNTDLFEDATIERLVIHFENILHSIVANRYQKITDITLLDEAEKQTLLFDWNNTASDYSEHLCIHELFEKQVQKTPEAIAISSGQQMVSYQQLNRAANKLARQLVENGIKPNQLVGIMMTKSPELIVALLAILKAGGAYVPVDPTYPEERIYQLLTDSGVQLVITEHDIQQSLSLKVRSIFSSSSWLDIDNKETGEQYENIDKLSLGLTSSDLSYVIYTSGSTGNPKGVVVQHKAVVNVLEWINNAFEVTESDNLLFVTSISFDLSVYDIFGILAAGASLHLAPEEVLNEPARVVELLTKENITIWDSAPASLNRLTPYFEQIDQSAHHSTLRLVMLSGDWIPVHLPDTVTNAFPTANVISLGGATEATIWSNYYRIGEVAENWPSIPYGKPIQNAQYYVLDKRLSLCPIGVVGDLYISGDCLAKEYLNAPEKTTEKFVPHFYFEGKKMYATGDLARWMSDGNLQFIGRDDGQVKVRGYRIELGEIEKRLTQLQNISDAIVLAHTDNSGEKHLCAYLIVSTGWSLQHTKQRLAKLLPDYMVPNFFTEIDSLPITPNGKLDKKKLPGLNVIRSKLTSEDHVPKSVMEQKVSEMIQGVLGLESLGTRDNLFDLGATSLSLTKINGLLNGAFERQMSLVELFQSPSISGIVSHIAGDNKVQEEDVDSEEEFEFLQNSMSMFDDS</sequence>
<dbReference type="InterPro" id="IPR010071">
    <property type="entry name" value="AA_adenyl_dom"/>
</dbReference>
<gene>
    <name evidence="6" type="ORF">A7985_14680</name>
</gene>
<dbReference type="Pfam" id="PF00501">
    <property type="entry name" value="AMP-binding"/>
    <property type="match status" value="2"/>
</dbReference>
<evidence type="ECO:0000256" key="2">
    <source>
        <dbReference type="ARBA" id="ARBA00006432"/>
    </source>
</evidence>
<dbReference type="PANTHER" id="PTHR45527:SF1">
    <property type="entry name" value="FATTY ACID SYNTHASE"/>
    <property type="match status" value="1"/>
</dbReference>
<dbReference type="Gene3D" id="3.30.300.30">
    <property type="match status" value="2"/>
</dbReference>
<evidence type="ECO:0000256" key="4">
    <source>
        <dbReference type="ARBA" id="ARBA00022553"/>
    </source>
</evidence>
<dbReference type="InterPro" id="IPR001242">
    <property type="entry name" value="Condensation_dom"/>
</dbReference>
<dbReference type="Gene3D" id="3.30.559.30">
    <property type="entry name" value="Nonribosomal peptide synthetase, condensation domain"/>
    <property type="match status" value="2"/>
</dbReference>
<dbReference type="InterPro" id="IPR045851">
    <property type="entry name" value="AMP-bd_C_sf"/>
</dbReference>
<proteinExistence type="inferred from homology"/>
<dbReference type="PANTHER" id="PTHR45527">
    <property type="entry name" value="NONRIBOSOMAL PEPTIDE SYNTHETASE"/>
    <property type="match status" value="1"/>
</dbReference>
<name>A0A1C0TQ45_9GAMM</name>
<dbReference type="SUPFAM" id="SSF52777">
    <property type="entry name" value="CoA-dependent acyltransferases"/>
    <property type="match status" value="4"/>
</dbReference>
<dbReference type="OrthoDB" id="9757559at2"/>
<dbReference type="PROSITE" id="PS50075">
    <property type="entry name" value="CARRIER"/>
    <property type="match status" value="2"/>
</dbReference>
<dbReference type="SUPFAM" id="SSF47336">
    <property type="entry name" value="ACP-like"/>
    <property type="match status" value="2"/>
</dbReference>
<dbReference type="CDD" id="cd19531">
    <property type="entry name" value="LCL_NRPS-like"/>
    <property type="match status" value="2"/>
</dbReference>
<dbReference type="FunFam" id="3.40.50.980:FF:000001">
    <property type="entry name" value="Non-ribosomal peptide synthetase"/>
    <property type="match status" value="2"/>
</dbReference>
<dbReference type="GO" id="GO:0031177">
    <property type="term" value="F:phosphopantetheine binding"/>
    <property type="evidence" value="ECO:0007669"/>
    <property type="project" value="InterPro"/>
</dbReference>
<dbReference type="Pfam" id="PF13193">
    <property type="entry name" value="AMP-binding_C"/>
    <property type="match status" value="2"/>
</dbReference>
<keyword evidence="3" id="KW-0596">Phosphopantetheine</keyword>
<evidence type="ECO:0000313" key="7">
    <source>
        <dbReference type="Proteomes" id="UP000093366"/>
    </source>
</evidence>
<feature type="domain" description="Carrier" evidence="5">
    <location>
        <begin position="2107"/>
        <end position="2182"/>
    </location>
</feature>
<evidence type="ECO:0000256" key="1">
    <source>
        <dbReference type="ARBA" id="ARBA00001957"/>
    </source>
</evidence>
<dbReference type="GO" id="GO:0005737">
    <property type="term" value="C:cytoplasm"/>
    <property type="evidence" value="ECO:0007669"/>
    <property type="project" value="TreeGrafter"/>
</dbReference>
<dbReference type="Gene3D" id="3.40.50.980">
    <property type="match status" value="4"/>
</dbReference>
<dbReference type="InterPro" id="IPR020845">
    <property type="entry name" value="AMP-binding_CS"/>
</dbReference>
<organism evidence="6 7">
    <name type="scientific">Pseudoalteromonas luteoviolacea</name>
    <dbReference type="NCBI Taxonomy" id="43657"/>
    <lineage>
        <taxon>Bacteria</taxon>
        <taxon>Pseudomonadati</taxon>
        <taxon>Pseudomonadota</taxon>
        <taxon>Gammaproteobacteria</taxon>
        <taxon>Alteromonadales</taxon>
        <taxon>Pseudoalteromonadaceae</taxon>
        <taxon>Pseudoalteromonas</taxon>
    </lineage>
</organism>
<dbReference type="GO" id="GO:0043041">
    <property type="term" value="P:amino acid activation for nonribosomal peptide biosynthetic process"/>
    <property type="evidence" value="ECO:0007669"/>
    <property type="project" value="TreeGrafter"/>
</dbReference>
<dbReference type="FunFam" id="3.40.50.12780:FF:000012">
    <property type="entry name" value="Non-ribosomal peptide synthetase"/>
    <property type="match status" value="1"/>
</dbReference>
<comment type="cofactor">
    <cofactor evidence="1">
        <name>pantetheine 4'-phosphate</name>
        <dbReference type="ChEBI" id="CHEBI:47942"/>
    </cofactor>
</comment>
<dbReference type="InterPro" id="IPR036736">
    <property type="entry name" value="ACP-like_sf"/>
</dbReference>
<dbReference type="NCBIfam" id="TIGR01733">
    <property type="entry name" value="AA-adenyl-dom"/>
    <property type="match status" value="2"/>
</dbReference>
<dbReference type="InterPro" id="IPR023213">
    <property type="entry name" value="CAT-like_dom_sf"/>
</dbReference>
<comment type="similarity">
    <text evidence="2">Belongs to the ATP-dependent AMP-binding enzyme family.</text>
</comment>
<dbReference type="Gene3D" id="2.30.38.10">
    <property type="entry name" value="Luciferase, Domain 3"/>
    <property type="match status" value="2"/>
</dbReference>
<dbReference type="SMART" id="SM00823">
    <property type="entry name" value="PKS_PP"/>
    <property type="match status" value="2"/>
</dbReference>
<evidence type="ECO:0000313" key="6">
    <source>
        <dbReference type="EMBL" id="OCQ21026.1"/>
    </source>
</evidence>
<accession>A0A1C0TQ45</accession>
<dbReference type="NCBIfam" id="NF003417">
    <property type="entry name" value="PRK04813.1"/>
    <property type="match status" value="2"/>
</dbReference>
<dbReference type="FunFam" id="3.30.300.30:FF:000010">
    <property type="entry name" value="Enterobactin synthetase component F"/>
    <property type="match status" value="1"/>
</dbReference>
<reference evidence="7" key="1">
    <citation type="submission" date="2016-07" db="EMBL/GenBank/DDBJ databases">
        <authorList>
            <person name="Florea S."/>
            <person name="Webb J.S."/>
            <person name="Jaromczyk J."/>
            <person name="Schardl C.L."/>
        </authorList>
    </citation>
    <scope>NUCLEOTIDE SEQUENCE [LARGE SCALE GENOMIC DNA]</scope>
    <source>
        <strain evidence="7">IPB1</strain>
    </source>
</reference>
<feature type="domain" description="Carrier" evidence="5">
    <location>
        <begin position="1045"/>
        <end position="1120"/>
    </location>
</feature>
<dbReference type="EMBL" id="MAUJ01000004">
    <property type="protein sequence ID" value="OCQ21026.1"/>
    <property type="molecule type" value="Genomic_DNA"/>
</dbReference>
<dbReference type="CDD" id="cd05930">
    <property type="entry name" value="A_NRPS"/>
    <property type="match status" value="2"/>
</dbReference>
<dbReference type="Pfam" id="PF00668">
    <property type="entry name" value="Condensation"/>
    <property type="match status" value="2"/>
</dbReference>
<dbReference type="SUPFAM" id="SSF56801">
    <property type="entry name" value="Acetyl-CoA synthetase-like"/>
    <property type="match status" value="2"/>
</dbReference>
<dbReference type="Gene3D" id="3.30.559.10">
    <property type="entry name" value="Chloramphenicol acetyltransferase-like domain"/>
    <property type="match status" value="2"/>
</dbReference>
<dbReference type="InterPro" id="IPR000873">
    <property type="entry name" value="AMP-dep_synth/lig_dom"/>
</dbReference>
<dbReference type="Gene3D" id="1.10.1200.10">
    <property type="entry name" value="ACP-like"/>
    <property type="match status" value="2"/>
</dbReference>
<dbReference type="PROSITE" id="PS00455">
    <property type="entry name" value="AMP_BINDING"/>
    <property type="match status" value="2"/>
</dbReference>
<dbReference type="RefSeq" id="WP_065791208.1">
    <property type="nucleotide sequence ID" value="NZ_MAUJ01000004.1"/>
</dbReference>
<dbReference type="InterPro" id="IPR020806">
    <property type="entry name" value="PKS_PP-bd"/>
</dbReference>